<sequence>MIADPTVFAVAFAAYFAAHQVGDHWVQSSCQAASKGGTGRAARAACAKHVLSLTATKLLFLVPVVLLLGLSVHPLAAVAALTVDGVSHYWADRRTTLARLADRLGLGSFYRLGSPRPGHDDNPTLGTGAYALDQSWHIAFLFVGALITAIGGTA</sequence>
<name>A0ABU7K1J1_9ACTN</name>
<accession>A0ABU7K1J1</accession>
<keyword evidence="1" id="KW-0472">Membrane</keyword>
<keyword evidence="3" id="KW-1185">Reference proteome</keyword>
<evidence type="ECO:0000256" key="1">
    <source>
        <dbReference type="SAM" id="Phobius"/>
    </source>
</evidence>
<gene>
    <name evidence="2" type="ORF">Q8791_02640</name>
</gene>
<comment type="caution">
    <text evidence="2">The sequence shown here is derived from an EMBL/GenBank/DDBJ whole genome shotgun (WGS) entry which is preliminary data.</text>
</comment>
<dbReference type="Proteomes" id="UP001356095">
    <property type="component" value="Unassembled WGS sequence"/>
</dbReference>
<dbReference type="EMBL" id="JAUZMY010000002">
    <property type="protein sequence ID" value="MEE2036118.1"/>
    <property type="molecule type" value="Genomic_DNA"/>
</dbReference>
<keyword evidence="1" id="KW-0812">Transmembrane</keyword>
<proteinExistence type="predicted"/>
<dbReference type="RefSeq" id="WP_330089925.1">
    <property type="nucleotide sequence ID" value="NZ_JAUZMY010000002.1"/>
</dbReference>
<reference evidence="2 3" key="1">
    <citation type="submission" date="2023-08" db="EMBL/GenBank/DDBJ databases">
        <authorList>
            <person name="Girao M."/>
            <person name="Carvalho M.F."/>
        </authorList>
    </citation>
    <scope>NUCLEOTIDE SEQUENCE [LARGE SCALE GENOMIC DNA]</scope>
    <source>
        <strain evidence="2 3">CT-R113</strain>
    </source>
</reference>
<protein>
    <submittedName>
        <fullName evidence="2">DUF3307 domain-containing protein</fullName>
    </submittedName>
</protein>
<feature type="transmembrane region" description="Helical" evidence="1">
    <location>
        <begin position="58"/>
        <end position="83"/>
    </location>
</feature>
<organism evidence="2 3">
    <name type="scientific">Nocardiopsis codii</name>
    <dbReference type="NCBI Taxonomy" id="3065942"/>
    <lineage>
        <taxon>Bacteria</taxon>
        <taxon>Bacillati</taxon>
        <taxon>Actinomycetota</taxon>
        <taxon>Actinomycetes</taxon>
        <taxon>Streptosporangiales</taxon>
        <taxon>Nocardiopsidaceae</taxon>
        <taxon>Nocardiopsis</taxon>
    </lineage>
</organism>
<feature type="transmembrane region" description="Helical" evidence="1">
    <location>
        <begin position="135"/>
        <end position="153"/>
    </location>
</feature>
<keyword evidence="1" id="KW-1133">Transmembrane helix</keyword>
<evidence type="ECO:0000313" key="2">
    <source>
        <dbReference type="EMBL" id="MEE2036118.1"/>
    </source>
</evidence>
<evidence type="ECO:0000313" key="3">
    <source>
        <dbReference type="Proteomes" id="UP001356095"/>
    </source>
</evidence>